<comment type="catalytic activity">
    <reaction evidence="11">
        <text>a 1,2-diacyl-sn-glycero-3-phosphoethanolamine(in) = a 1,2-diacyl-sn-glycero-3-phosphoethanolamine(out)</text>
        <dbReference type="Rhea" id="RHEA:38895"/>
        <dbReference type="ChEBI" id="CHEBI:64612"/>
    </reaction>
</comment>
<evidence type="ECO:0000256" key="2">
    <source>
        <dbReference type="ARBA" id="ARBA00004623"/>
    </source>
</evidence>
<evidence type="ECO:0000256" key="10">
    <source>
        <dbReference type="ARBA" id="ARBA00024479"/>
    </source>
</evidence>
<keyword evidence="9" id="KW-0472">Membrane</keyword>
<evidence type="ECO:0000256" key="8">
    <source>
        <dbReference type="ARBA" id="ARBA00023055"/>
    </source>
</evidence>
<dbReference type="EMBL" id="MTYJ01000156">
    <property type="protein sequence ID" value="OQV11990.1"/>
    <property type="molecule type" value="Genomic_DNA"/>
</dbReference>
<comment type="caution">
    <text evidence="13">The sequence shown here is derived from an EMBL/GenBank/DDBJ whole genome shotgun (WGS) entry which is preliminary data.</text>
</comment>
<dbReference type="GO" id="GO:0034045">
    <property type="term" value="C:phagophore assembly site membrane"/>
    <property type="evidence" value="ECO:0007669"/>
    <property type="project" value="UniProtKB-SubCell"/>
</dbReference>
<dbReference type="PANTHER" id="PTHR13190">
    <property type="entry name" value="AUTOPHAGY-RELATED 2, ISOFORM A"/>
    <property type="match status" value="1"/>
</dbReference>
<evidence type="ECO:0000256" key="5">
    <source>
        <dbReference type="ARBA" id="ARBA00022448"/>
    </source>
</evidence>
<dbReference type="Proteomes" id="UP000192578">
    <property type="component" value="Unassembled WGS sequence"/>
</dbReference>
<proteinExistence type="inferred from homology"/>
<dbReference type="GO" id="GO:0032266">
    <property type="term" value="F:phosphatidylinositol-3-phosphate binding"/>
    <property type="evidence" value="ECO:0007669"/>
    <property type="project" value="TreeGrafter"/>
</dbReference>
<feature type="region of interest" description="Disordered" evidence="12">
    <location>
        <begin position="392"/>
        <end position="427"/>
    </location>
</feature>
<evidence type="ECO:0000313" key="13">
    <source>
        <dbReference type="EMBL" id="OQV11990.1"/>
    </source>
</evidence>
<dbReference type="OrthoDB" id="18982at2759"/>
<keyword evidence="6" id="KW-0256">Endoplasmic reticulum</keyword>
<evidence type="ECO:0000256" key="3">
    <source>
        <dbReference type="ARBA" id="ARBA00009714"/>
    </source>
</evidence>
<dbReference type="GO" id="GO:0005789">
    <property type="term" value="C:endoplasmic reticulum membrane"/>
    <property type="evidence" value="ECO:0007669"/>
    <property type="project" value="UniProtKB-SubCell"/>
</dbReference>
<evidence type="ECO:0000256" key="6">
    <source>
        <dbReference type="ARBA" id="ARBA00022824"/>
    </source>
</evidence>
<dbReference type="GO" id="GO:0000422">
    <property type="term" value="P:autophagy of mitochondrion"/>
    <property type="evidence" value="ECO:0007669"/>
    <property type="project" value="TreeGrafter"/>
</dbReference>
<organism evidence="13 14">
    <name type="scientific">Hypsibius exemplaris</name>
    <name type="common">Freshwater tardigrade</name>
    <dbReference type="NCBI Taxonomy" id="2072580"/>
    <lineage>
        <taxon>Eukaryota</taxon>
        <taxon>Metazoa</taxon>
        <taxon>Ecdysozoa</taxon>
        <taxon>Tardigrada</taxon>
        <taxon>Eutardigrada</taxon>
        <taxon>Parachela</taxon>
        <taxon>Hypsibioidea</taxon>
        <taxon>Hypsibiidae</taxon>
        <taxon>Hypsibius</taxon>
    </lineage>
</organism>
<evidence type="ECO:0000256" key="12">
    <source>
        <dbReference type="SAM" id="MobiDB-lite"/>
    </source>
</evidence>
<feature type="region of interest" description="Disordered" evidence="12">
    <location>
        <begin position="55"/>
        <end position="114"/>
    </location>
</feature>
<dbReference type="GO" id="GO:0043495">
    <property type="term" value="F:protein-membrane adaptor activity"/>
    <property type="evidence" value="ECO:0007669"/>
    <property type="project" value="TreeGrafter"/>
</dbReference>
<keyword evidence="5" id="KW-0813">Transport</keyword>
<evidence type="ECO:0000256" key="9">
    <source>
        <dbReference type="ARBA" id="ARBA00023136"/>
    </source>
</evidence>
<feature type="compositionally biased region" description="Low complexity" evidence="12">
    <location>
        <begin position="57"/>
        <end position="73"/>
    </location>
</feature>
<evidence type="ECO:0000256" key="4">
    <source>
        <dbReference type="ARBA" id="ARBA00018070"/>
    </source>
</evidence>
<sequence length="755" mass="83846">MKLTDGSNPIFPRFDFRASNNCCYIRTCADSCRELSDLIQYLADYGDLNPDGRVVKSQSSNASAIPSSTVTEETVSEEMMDAMQESPPRRDSIPKSGFTSPVRPPTSSTTHSPRVNMAATLTRSIMPSMFANESDIDDDDFCIIDEEFGVGIPLKSGEPSLKFLSLEPIKIVENHFDQPLAAVDQLKSPDSYPVPTVRFSLREMSLVWCIYGGKDFDSSPDTPAKKLGPQNRLNSAPAKLGEVRNPSLKSDKLDQQHSKSPSWLRQGGPGRDHSVLMELHLNKVRFQHEQYPFDGKNIQAARQVLFIQDIDIRDRLAASDINKFLYQFVSTSMPRQSHASMLSIKALHERPDPAQPMQECSLKVSVQPLRLNVDQESLFFLNDFFADVSGLDRPDTKETAGGPGALPSGPGDTQPVPRTRRLESLSEEEPLAQSALIHFDDAPDSPVAPLEEGLLEPMTNSLLPGDPDPPIFFKSITFSPEVPIRLDYHGKYVDMQRVGAFGGLLVGLAQLKCSMLRLKRVHSRQGIRGFDKLILYLLNEWLDDIRKTQLANLLGGVGPMHCLVQLVQGVRDLFWLPVEQYRKDGRIVRGVQRGASAFTTSTLIATIELTNRIVQTVQFAAESAYDVISPGPSFRRKKKLASAAVVPRYSQPGDIREGVVTAYQGLCEGFTDTFREIVDAVSEEREQKGMSGAVGGICRQIPPAIVKPLILASQATSNVLGGLRNQLQPENRQDEMEKWRTEDDVRRIDNIHGNR</sequence>
<evidence type="ECO:0000256" key="11">
    <source>
        <dbReference type="ARBA" id="ARBA00024615"/>
    </source>
</evidence>
<dbReference type="Pfam" id="PF13329">
    <property type="entry name" value="ATG2_CAD"/>
    <property type="match status" value="1"/>
</dbReference>
<keyword evidence="7" id="KW-0072">Autophagy</keyword>
<evidence type="ECO:0000256" key="7">
    <source>
        <dbReference type="ARBA" id="ARBA00023006"/>
    </source>
</evidence>
<feature type="compositionally biased region" description="Low complexity" evidence="12">
    <location>
        <begin position="99"/>
        <end position="114"/>
    </location>
</feature>
<keyword evidence="8" id="KW-0445">Lipid transport</keyword>
<dbReference type="GO" id="GO:0006869">
    <property type="term" value="P:lipid transport"/>
    <property type="evidence" value="ECO:0007669"/>
    <property type="project" value="UniProtKB-KW"/>
</dbReference>
<feature type="region of interest" description="Disordered" evidence="12">
    <location>
        <begin position="220"/>
        <end position="269"/>
    </location>
</feature>
<comment type="catalytic activity">
    <reaction evidence="10">
        <text>a 1,2-diacyl-sn-glycero-3-phospho-L-serine(in) = a 1,2-diacyl-sn-glycero-3-phospho-L-serine(out)</text>
        <dbReference type="Rhea" id="RHEA:38663"/>
        <dbReference type="ChEBI" id="CHEBI:57262"/>
    </reaction>
</comment>
<dbReference type="GO" id="GO:0061908">
    <property type="term" value="C:phagophore"/>
    <property type="evidence" value="ECO:0007669"/>
    <property type="project" value="TreeGrafter"/>
</dbReference>
<gene>
    <name evidence="13" type="ORF">BV898_13714</name>
</gene>
<dbReference type="InterPro" id="IPR026849">
    <property type="entry name" value="ATG2"/>
</dbReference>
<dbReference type="GO" id="GO:0000045">
    <property type="term" value="P:autophagosome assembly"/>
    <property type="evidence" value="ECO:0007669"/>
    <property type="project" value="TreeGrafter"/>
</dbReference>
<dbReference type="PANTHER" id="PTHR13190:SF1">
    <property type="entry name" value="AUTOPHAGY-RELATED 2, ISOFORM A"/>
    <property type="match status" value="1"/>
</dbReference>
<protein>
    <recommendedName>
        <fullName evidence="4">Autophagy-related protein 2</fullName>
    </recommendedName>
</protein>
<dbReference type="GO" id="GO:0061723">
    <property type="term" value="P:glycophagy"/>
    <property type="evidence" value="ECO:0007669"/>
    <property type="project" value="TreeGrafter"/>
</dbReference>
<accession>A0A1W0W9Y8</accession>
<reference evidence="14" key="1">
    <citation type="submission" date="2017-01" db="EMBL/GenBank/DDBJ databases">
        <title>Comparative genomics of anhydrobiosis in the tardigrade Hypsibius dujardini.</title>
        <authorList>
            <person name="Yoshida Y."/>
            <person name="Koutsovoulos G."/>
            <person name="Laetsch D."/>
            <person name="Stevens L."/>
            <person name="Kumar S."/>
            <person name="Horikawa D."/>
            <person name="Ishino K."/>
            <person name="Komine S."/>
            <person name="Tomita M."/>
            <person name="Blaxter M."/>
            <person name="Arakawa K."/>
        </authorList>
    </citation>
    <scope>NUCLEOTIDE SEQUENCE [LARGE SCALE GENOMIC DNA]</scope>
    <source>
        <strain evidence="14">Z151</strain>
    </source>
</reference>
<name>A0A1W0W9Y8_HYPEX</name>
<evidence type="ECO:0000313" key="14">
    <source>
        <dbReference type="Proteomes" id="UP000192578"/>
    </source>
</evidence>
<dbReference type="AlphaFoldDB" id="A0A1W0W9Y8"/>
<keyword evidence="14" id="KW-1185">Reference proteome</keyword>
<dbReference type="GO" id="GO:0061709">
    <property type="term" value="P:reticulophagy"/>
    <property type="evidence" value="ECO:0007669"/>
    <property type="project" value="TreeGrafter"/>
</dbReference>
<evidence type="ECO:0000256" key="1">
    <source>
        <dbReference type="ARBA" id="ARBA00004406"/>
    </source>
</evidence>
<dbReference type="GO" id="GO:0034727">
    <property type="term" value="P:piecemeal microautophagy of the nucleus"/>
    <property type="evidence" value="ECO:0007669"/>
    <property type="project" value="TreeGrafter"/>
</dbReference>
<comment type="similarity">
    <text evidence="3">Belongs to the ATG2 family.</text>
</comment>
<comment type="subcellular location">
    <subcellularLocation>
        <location evidence="1">Endoplasmic reticulum membrane</location>
        <topology evidence="1">Peripheral membrane protein</topology>
    </subcellularLocation>
    <subcellularLocation>
        <location evidence="2">Preautophagosomal structure membrane</location>
        <topology evidence="2">Peripheral membrane protein</topology>
    </subcellularLocation>
</comment>